<evidence type="ECO:0000313" key="3">
    <source>
        <dbReference type="EMBL" id="KNF03337.1"/>
    </source>
</evidence>
<feature type="region of interest" description="Disordered" evidence="1">
    <location>
        <begin position="75"/>
        <end position="259"/>
    </location>
</feature>
<evidence type="ECO:0000256" key="2">
    <source>
        <dbReference type="SAM" id="SignalP"/>
    </source>
</evidence>
<keyword evidence="2" id="KW-0732">Signal</keyword>
<reference evidence="4" key="1">
    <citation type="submission" date="2014-03" db="EMBL/GenBank/DDBJ databases">
        <title>The Genome Sequence of Puccinia striiformis f. sp. tritici PST-78.</title>
        <authorList>
            <consortium name="The Broad Institute Genome Sequencing Platform"/>
            <person name="Cuomo C."/>
            <person name="Hulbert S."/>
            <person name="Chen X."/>
            <person name="Walker B."/>
            <person name="Young S.K."/>
            <person name="Zeng Q."/>
            <person name="Gargeya S."/>
            <person name="Fitzgerald M."/>
            <person name="Haas B."/>
            <person name="Abouelleil A."/>
            <person name="Alvarado L."/>
            <person name="Arachchi H.M."/>
            <person name="Berlin A.M."/>
            <person name="Chapman S.B."/>
            <person name="Goldberg J."/>
            <person name="Griggs A."/>
            <person name="Gujja S."/>
            <person name="Hansen M."/>
            <person name="Howarth C."/>
            <person name="Imamovic A."/>
            <person name="Larimer J."/>
            <person name="McCowan C."/>
            <person name="Montmayeur A."/>
            <person name="Murphy C."/>
            <person name="Neiman D."/>
            <person name="Pearson M."/>
            <person name="Priest M."/>
            <person name="Roberts A."/>
            <person name="Saif S."/>
            <person name="Shea T."/>
            <person name="Sisk P."/>
            <person name="Sykes S."/>
            <person name="Wortman J."/>
            <person name="Nusbaum C."/>
            <person name="Birren B."/>
        </authorList>
    </citation>
    <scope>NUCLEOTIDE SEQUENCE [LARGE SCALE GENOMIC DNA]</scope>
    <source>
        <strain evidence="4">race PST-78</strain>
    </source>
</reference>
<evidence type="ECO:0000313" key="4">
    <source>
        <dbReference type="Proteomes" id="UP000054564"/>
    </source>
</evidence>
<dbReference type="EMBL" id="AJIL01000017">
    <property type="protein sequence ID" value="KNF03337.1"/>
    <property type="molecule type" value="Genomic_DNA"/>
</dbReference>
<feature type="compositionally biased region" description="Polar residues" evidence="1">
    <location>
        <begin position="195"/>
        <end position="213"/>
    </location>
</feature>
<organism evidence="3 4">
    <name type="scientific">Puccinia striiformis f. sp. tritici PST-78</name>
    <dbReference type="NCBI Taxonomy" id="1165861"/>
    <lineage>
        <taxon>Eukaryota</taxon>
        <taxon>Fungi</taxon>
        <taxon>Dikarya</taxon>
        <taxon>Basidiomycota</taxon>
        <taxon>Pucciniomycotina</taxon>
        <taxon>Pucciniomycetes</taxon>
        <taxon>Pucciniales</taxon>
        <taxon>Pucciniaceae</taxon>
        <taxon>Puccinia</taxon>
    </lineage>
</organism>
<feature type="compositionally biased region" description="Polar residues" evidence="1">
    <location>
        <begin position="245"/>
        <end position="259"/>
    </location>
</feature>
<accession>A0A0L0VVW3</accession>
<sequence>MYLHTFLWALVPAQCFPYTLSAVIERRMETGALEAAVRGARGASKSIGNPIEDARGLLQGQSGASDLGIASAKSEGAGKLGRTPGKRFGDINLDDILPKGPDGAPKSLPKKLERSGAVKNPDLNSLPQGALDKISKEKGSNAPVETPKSSPSPSPSSSVQQPPNLKNLPSNPSLANQAEKTTNAPSRPALPTRKSLPSNPSLAKQAERTTSAPSHPALPTPPLSPQNLPNHPTEFSHAEIPRNPPTHQNLANQAGANTASHQNLANQAELSKNLLSHPGIINQAKSSTDVASHPIPQSLAAYKTKTGYAGWDLESYSERFLLDTEPAEYEDIYLDLIHESAQREVAHTEAPHTEVPHTEAPHTEASHTEAPHTEAPHTEPPHAVAPIPIHPDDLARSTKEIERAGTILQDLSAEEKLRGTVDIDFMARRFRNEWMERIPPEHRDDVEVLKQVDQVEQHLKQMLYTSKAHAKVQKDIEATTKPWKQFERHLGRALHDSLPVYVKEKTDKVVQSQLAEIFDQKLKQWKSIAVRPVAESVVDDLIEKIDDKGLLELYQMATFARSQRENLEGVEKLDSEKLEAFKTLLVERLSAPEMSAEEFRFLSEGISKRNYGTLMQLTDKDLMALTPEIIGTKNQLVIDDILHFRLQFSTVKAMEKSAEDSAKQMLKLHSEQIAGNQNLMKSTYEQKLATIFARSNRKVEAQFFQKNFGIERSADDMYNQMKDMGHMWNVDLVAFERNFKYELPPREYQELSEAASRSRLYYQEVLGSIVQSRKIDRYKFLEAETLKPGQQYQQAVPLLLKKLHERGVVKIFDREIEYASGSNRAAKVTLDQVKDRMRIGVFDKLEAEAIQQSDLSPVTSSITNFLDELATKRLITQEERDYFFPRNIPKNSPPLLLVQEFSKKVDQLSELPRAFIDRLISSLTTKFDSIPRDAKFQSETLARKSEEFMSSHQSEIDKYLRRHDYKQAVNDLQSSSIARAVDDHMWDEGYAVELWDDHFQREYISYKLQSIEGPKDQIGGPAQPKIVYSKELIDKALSELSKTRIKSTDSELPKPTGKKGKLLPSVRQDQAGASGSEIGKSGEIGTSELTAGKSDLAPGESALKPDNSQLKPDKNGLQPDNSGLKPEDSELAPVNPAGEINTRKGKTFLKKVTNPRPLLRKLLGTSKDKKGQQALQLVEEQSRSAEIKKGELAAEETQPALENLEPEPQKIVQKVTDKSAVLPDERHFVLLTNPLKPARSNTGQESVKLADERLKDTPFRYLNKDILDEWNGSVEFMSRQINPLLRNIDKKDTLFFKLQNEVLSLGQYNEIMGDLVQQVNSKFTTSQPGIKGLYKLTPEATDPRVRSSFLGPRL</sequence>
<proteinExistence type="predicted"/>
<feature type="compositionally biased region" description="Basic and acidic residues" evidence="1">
    <location>
        <begin position="345"/>
        <end position="380"/>
    </location>
</feature>
<dbReference type="OrthoDB" id="2497929at2759"/>
<protein>
    <submittedName>
        <fullName evidence="3">Uncharacterized protein</fullName>
    </submittedName>
</protein>
<dbReference type="Proteomes" id="UP000054564">
    <property type="component" value="Unassembled WGS sequence"/>
</dbReference>
<evidence type="ECO:0000256" key="1">
    <source>
        <dbReference type="SAM" id="MobiDB-lite"/>
    </source>
</evidence>
<feature type="compositionally biased region" description="Low complexity" evidence="1">
    <location>
        <begin position="1071"/>
        <end position="1085"/>
    </location>
</feature>
<name>A0A0L0VVW3_9BASI</name>
<feature type="region of interest" description="Disordered" evidence="1">
    <location>
        <begin position="1043"/>
        <end position="1146"/>
    </location>
</feature>
<feature type="chain" id="PRO_5005549984" evidence="2">
    <location>
        <begin position="22"/>
        <end position="1354"/>
    </location>
</feature>
<keyword evidence="4" id="KW-1185">Reference proteome</keyword>
<feature type="compositionally biased region" description="Low complexity" evidence="1">
    <location>
        <begin position="147"/>
        <end position="176"/>
    </location>
</feature>
<gene>
    <name evidence="3" type="ORF">PSTG_03282</name>
</gene>
<comment type="caution">
    <text evidence="3">The sequence shown here is derived from an EMBL/GenBank/DDBJ whole genome shotgun (WGS) entry which is preliminary data.</text>
</comment>
<feature type="region of interest" description="Disordered" evidence="1">
    <location>
        <begin position="345"/>
        <end position="390"/>
    </location>
</feature>
<feature type="signal peptide" evidence="2">
    <location>
        <begin position="1"/>
        <end position="21"/>
    </location>
</feature>